<dbReference type="CDD" id="cd08261">
    <property type="entry name" value="Zn_ADH7"/>
    <property type="match status" value="1"/>
</dbReference>
<dbReference type="InterPro" id="IPR011032">
    <property type="entry name" value="GroES-like_sf"/>
</dbReference>
<reference evidence="4 5" key="1">
    <citation type="submission" date="2017-07" db="EMBL/GenBank/DDBJ databases">
        <title>Isolation and whole genome analysis of endospore-forming bacteria from heroin.</title>
        <authorList>
            <person name="Kalinowski J."/>
            <person name="Ahrens B."/>
            <person name="Al-Dilaimi A."/>
            <person name="Winkler A."/>
            <person name="Wibberg D."/>
            <person name="Schleenbecker U."/>
            <person name="Ruckert C."/>
            <person name="Wolfel R."/>
            <person name="Grass G."/>
        </authorList>
    </citation>
    <scope>NUCLEOTIDE SEQUENCE [LARGE SCALE GENOMIC DNA]</scope>
    <source>
        <strain evidence="4 5">7539</strain>
    </source>
</reference>
<proteinExistence type="predicted"/>
<name>A0A268NW97_SHOCL</name>
<dbReference type="Proteomes" id="UP000216207">
    <property type="component" value="Unassembled WGS sequence"/>
</dbReference>
<dbReference type="RefSeq" id="WP_073305469.1">
    <property type="nucleotide sequence ID" value="NZ_JAIEWK010000001.1"/>
</dbReference>
<dbReference type="Pfam" id="PF00107">
    <property type="entry name" value="ADH_zinc_N"/>
    <property type="match status" value="1"/>
</dbReference>
<dbReference type="AlphaFoldDB" id="A0A268NW97"/>
<dbReference type="Gene3D" id="3.40.50.720">
    <property type="entry name" value="NAD(P)-binding Rossmann-like Domain"/>
    <property type="match status" value="1"/>
</dbReference>
<dbReference type="SUPFAM" id="SSF51735">
    <property type="entry name" value="NAD(P)-binding Rossmann-fold domains"/>
    <property type="match status" value="1"/>
</dbReference>
<dbReference type="EMBL" id="NPCC01000033">
    <property type="protein sequence ID" value="PAE87519.1"/>
    <property type="molecule type" value="Genomic_DNA"/>
</dbReference>
<dbReference type="InterPro" id="IPR013149">
    <property type="entry name" value="ADH-like_C"/>
</dbReference>
<feature type="domain" description="Alcohol dehydrogenase-like C-terminal" evidence="2">
    <location>
        <begin position="170"/>
        <end position="297"/>
    </location>
</feature>
<sequence length="337" mass="37455">MRSIVCERPNVFKMTKEKAPSIRPGEALVRIKRIGICGTDLHAYKGNQPFFSYPRVLGHELSGVIEEVEHNPEGLQAGDRVAIIPYLSCGNCHACRNGKTNCCTKVNVLGVHIDGGMRELVAVPTEQLMKTTSLSYDEAALIEPLAIGAHAVNRAKPRRNEQVLVIGAGPIGLGVMLFAKEQGARVIAMDVNEERLEFCQQWAKVDAVVHALDNPLSELNDRLNDELPTIVFDATGNNDSMTEAFNYVAHGGKLVYVGLVNGMIQFDDPEFHKREMTLMASRNATKEDFNYVIQVLETGSIQLDSYITHRCSFREMVEQFDSWLLPESKVIKVVVEL</sequence>
<evidence type="ECO:0000259" key="3">
    <source>
        <dbReference type="Pfam" id="PF08240"/>
    </source>
</evidence>
<evidence type="ECO:0000313" key="5">
    <source>
        <dbReference type="Proteomes" id="UP000216207"/>
    </source>
</evidence>
<organism evidence="4 5">
    <name type="scientific">Shouchella clausii</name>
    <name type="common">Alkalihalobacillus clausii</name>
    <dbReference type="NCBI Taxonomy" id="79880"/>
    <lineage>
        <taxon>Bacteria</taxon>
        <taxon>Bacillati</taxon>
        <taxon>Bacillota</taxon>
        <taxon>Bacilli</taxon>
        <taxon>Bacillales</taxon>
        <taxon>Bacillaceae</taxon>
        <taxon>Shouchella</taxon>
    </lineage>
</organism>
<evidence type="ECO:0000259" key="2">
    <source>
        <dbReference type="Pfam" id="PF00107"/>
    </source>
</evidence>
<comment type="caution">
    <text evidence="4">The sequence shown here is derived from an EMBL/GenBank/DDBJ whole genome shotgun (WGS) entry which is preliminary data.</text>
</comment>
<dbReference type="Gene3D" id="3.90.180.10">
    <property type="entry name" value="Medium-chain alcohol dehydrogenases, catalytic domain"/>
    <property type="match status" value="1"/>
</dbReference>
<dbReference type="Pfam" id="PF08240">
    <property type="entry name" value="ADH_N"/>
    <property type="match status" value="1"/>
</dbReference>
<dbReference type="InterPro" id="IPR050129">
    <property type="entry name" value="Zn_alcohol_dh"/>
</dbReference>
<dbReference type="PANTHER" id="PTHR43401">
    <property type="entry name" value="L-THREONINE 3-DEHYDROGENASE"/>
    <property type="match status" value="1"/>
</dbReference>
<evidence type="ECO:0000313" key="4">
    <source>
        <dbReference type="EMBL" id="PAE87519.1"/>
    </source>
</evidence>
<dbReference type="InterPro" id="IPR036291">
    <property type="entry name" value="NAD(P)-bd_dom_sf"/>
</dbReference>
<keyword evidence="1" id="KW-0560">Oxidoreductase</keyword>
<dbReference type="GO" id="GO:0016491">
    <property type="term" value="F:oxidoreductase activity"/>
    <property type="evidence" value="ECO:0007669"/>
    <property type="project" value="UniProtKB-KW"/>
</dbReference>
<accession>A0A268NW97</accession>
<protein>
    <submittedName>
        <fullName evidence="4">Alcohol dehydrogenase</fullName>
    </submittedName>
</protein>
<dbReference type="SUPFAM" id="SSF50129">
    <property type="entry name" value="GroES-like"/>
    <property type="match status" value="1"/>
</dbReference>
<feature type="domain" description="Alcohol dehydrogenase-like N-terminal" evidence="3">
    <location>
        <begin position="24"/>
        <end position="131"/>
    </location>
</feature>
<dbReference type="InterPro" id="IPR013154">
    <property type="entry name" value="ADH-like_N"/>
</dbReference>
<evidence type="ECO:0000256" key="1">
    <source>
        <dbReference type="ARBA" id="ARBA00023002"/>
    </source>
</evidence>
<dbReference type="PANTHER" id="PTHR43401:SF3">
    <property type="entry name" value="L-GALACTONATE-5-DEHYDROGENASE"/>
    <property type="match status" value="1"/>
</dbReference>
<gene>
    <name evidence="4" type="ORF">CHH72_17525</name>
</gene>